<dbReference type="Gene3D" id="2.50.20.20">
    <property type="match status" value="1"/>
</dbReference>
<evidence type="ECO:0000313" key="2">
    <source>
        <dbReference type="EMBL" id="RLL40393.1"/>
    </source>
</evidence>
<evidence type="ECO:0000313" key="3">
    <source>
        <dbReference type="Proteomes" id="UP000270219"/>
    </source>
</evidence>
<dbReference type="AlphaFoldDB" id="A0A498D3A8"/>
<proteinExistence type="predicted"/>
<keyword evidence="1" id="KW-0732">Signal</keyword>
<name>A0A498D3A8_9BACI</name>
<feature type="chain" id="PRO_5039145688" description="LppX_LprAFG lipoprotein" evidence="1">
    <location>
        <begin position="19"/>
        <end position="270"/>
    </location>
</feature>
<evidence type="ECO:0000256" key="1">
    <source>
        <dbReference type="SAM" id="SignalP"/>
    </source>
</evidence>
<dbReference type="RefSeq" id="WP_121525056.1">
    <property type="nucleotide sequence ID" value="NZ_RCHR01000012.1"/>
</dbReference>
<dbReference type="OrthoDB" id="1957331at2"/>
<dbReference type="Proteomes" id="UP000270219">
    <property type="component" value="Unassembled WGS sequence"/>
</dbReference>
<sequence length="270" mass="30576">MTKKWVVAIFSILTIALAACGDGNAEEVFTNAMEAAKEMESAELVMDMKQEIEAPGESPITMESKMDAEMITDPIAMYQKGTMSMTMDDFPMDLEMELYLVDGEAYTYDSMSAQWIKLDSSAMPGMSGGQPNLSEQLETLEQYVEDFEFEETEKEYVYKLTADGEGFTELTNQLFEEYMSEDLTAQFGEELSQVMENMDVTHLYIEMYIDKETYQINKEKVDMDMTLSVEGEELNISQSIDTEYKGINTVENIEVPQEVKDSAIDAPAFN</sequence>
<keyword evidence="3" id="KW-1185">Reference proteome</keyword>
<dbReference type="EMBL" id="RCHR01000012">
    <property type="protein sequence ID" value="RLL40393.1"/>
    <property type="molecule type" value="Genomic_DNA"/>
</dbReference>
<protein>
    <recommendedName>
        <fullName evidence="4">LppX_LprAFG lipoprotein</fullName>
    </recommendedName>
</protein>
<comment type="caution">
    <text evidence="2">The sequence shown here is derived from an EMBL/GenBank/DDBJ whole genome shotgun (WGS) entry which is preliminary data.</text>
</comment>
<dbReference type="Pfam" id="PF20316">
    <property type="entry name" value="DUF6612"/>
    <property type="match status" value="1"/>
</dbReference>
<reference evidence="2 3" key="1">
    <citation type="submission" date="2018-10" db="EMBL/GenBank/DDBJ databases">
        <title>Oceanobacillus sp. YLB-02 draft genome.</title>
        <authorList>
            <person name="Yu L."/>
        </authorList>
    </citation>
    <scope>NUCLEOTIDE SEQUENCE [LARGE SCALE GENOMIC DNA]</scope>
    <source>
        <strain evidence="2 3">YLB-02</strain>
    </source>
</reference>
<evidence type="ECO:0008006" key="4">
    <source>
        <dbReference type="Google" id="ProtNLM"/>
    </source>
</evidence>
<gene>
    <name evidence="2" type="ORF">D8M04_19340</name>
</gene>
<accession>A0A498D3A8</accession>
<dbReference type="InterPro" id="IPR046720">
    <property type="entry name" value="DUF6612"/>
</dbReference>
<dbReference type="PROSITE" id="PS51257">
    <property type="entry name" value="PROKAR_LIPOPROTEIN"/>
    <property type="match status" value="1"/>
</dbReference>
<organism evidence="2 3">
    <name type="scientific">Oceanobacillus piezotolerans</name>
    <dbReference type="NCBI Taxonomy" id="2448030"/>
    <lineage>
        <taxon>Bacteria</taxon>
        <taxon>Bacillati</taxon>
        <taxon>Bacillota</taxon>
        <taxon>Bacilli</taxon>
        <taxon>Bacillales</taxon>
        <taxon>Bacillaceae</taxon>
        <taxon>Oceanobacillus</taxon>
    </lineage>
</organism>
<feature type="signal peptide" evidence="1">
    <location>
        <begin position="1"/>
        <end position="18"/>
    </location>
</feature>